<dbReference type="AlphaFoldDB" id="A0A0L0WAQ2"/>
<proteinExistence type="predicted"/>
<comment type="caution">
    <text evidence="1">The sequence shown here is derived from an EMBL/GenBank/DDBJ whole genome shotgun (WGS) entry which is preliminary data.</text>
</comment>
<gene>
    <name evidence="1" type="ORF">CLPU_6c00750</name>
</gene>
<reference evidence="2" key="1">
    <citation type="submission" date="2015-07" db="EMBL/GenBank/DDBJ databases">
        <title>Draft genome sequence of the purine-degrading Gottschalkia purinilyticum DSM 1384 (formerly Clostridium purinilyticum).</title>
        <authorList>
            <person name="Poehlein A."/>
            <person name="Schiel-Bengelsdorf B."/>
            <person name="Bengelsdorf F.R."/>
            <person name="Daniel R."/>
            <person name="Duerre P."/>
        </authorList>
    </citation>
    <scope>NUCLEOTIDE SEQUENCE [LARGE SCALE GENOMIC DNA]</scope>
    <source>
        <strain evidence="2">DSM 1384</strain>
    </source>
</reference>
<dbReference type="PATRIC" id="fig|1503.3.peg.2871"/>
<dbReference type="InterPro" id="IPR025945">
    <property type="entry name" value="DHHW"/>
</dbReference>
<dbReference type="EMBL" id="LGSS01000006">
    <property type="protein sequence ID" value="KNF08589.1"/>
    <property type="molecule type" value="Genomic_DNA"/>
</dbReference>
<organism evidence="1 2">
    <name type="scientific">Gottschalkia purinilytica</name>
    <name type="common">Clostridium purinilyticum</name>
    <dbReference type="NCBI Taxonomy" id="1503"/>
    <lineage>
        <taxon>Bacteria</taxon>
        <taxon>Bacillati</taxon>
        <taxon>Bacillota</taxon>
        <taxon>Tissierellia</taxon>
        <taxon>Tissierellales</taxon>
        <taxon>Gottschalkiaceae</taxon>
        <taxon>Gottschalkia</taxon>
    </lineage>
</organism>
<accession>A0A0L0WAQ2</accession>
<sequence length="354" mass="42261">MLNIFIPSKKFSESENRVLEQLHRFSFEQLFNGKFTSNFEKYISDQFPLRDFWIGVKSNSERVIGKKENNDVYLGKDNYLMEKFNKYNKKDLKEKINAINSFAKNNPKLNKYFMLVPNSIKVLEEKLPKYAPHEEELEYIEEVKNLLDKDVEFIDVYNELKEHKDEYIYYKTDHHWTTKGAYYAYEKLCKSMGLKYHDNEYFYTEKVTDNFYGSLYSKGGFRNLEPDSINLYIPKKYEEVRVEYLDNKEKDDSLYKLENLKKKDKYTVFFGGNQPLIKVTTNTKNKKKLLLVKDSYANSLIPFLTGNYSEIYIVDLRYYNEDISKLIKDNKIKDIFILYNVKTFSEDSAISNIS</sequence>
<dbReference type="Pfam" id="PF14286">
    <property type="entry name" value="DHHW"/>
    <property type="match status" value="1"/>
</dbReference>
<evidence type="ECO:0000313" key="2">
    <source>
        <dbReference type="Proteomes" id="UP000037267"/>
    </source>
</evidence>
<protein>
    <submittedName>
        <fullName evidence="1">DHHW protein</fullName>
    </submittedName>
</protein>
<name>A0A0L0WAQ2_GOTPU</name>
<dbReference type="STRING" id="1503.CLPU_6c00750"/>
<dbReference type="Proteomes" id="UP000037267">
    <property type="component" value="Unassembled WGS sequence"/>
</dbReference>
<evidence type="ECO:0000313" key="1">
    <source>
        <dbReference type="EMBL" id="KNF08589.1"/>
    </source>
</evidence>
<keyword evidence="2" id="KW-1185">Reference proteome</keyword>